<keyword evidence="1" id="KW-1133">Transmembrane helix</keyword>
<keyword evidence="1" id="KW-0472">Membrane</keyword>
<name>A0A9K3IS61_HELAN</name>
<evidence type="ECO:0000256" key="1">
    <source>
        <dbReference type="SAM" id="Phobius"/>
    </source>
</evidence>
<reference evidence="2" key="1">
    <citation type="journal article" date="2017" name="Nature">
        <title>The sunflower genome provides insights into oil metabolism, flowering and Asterid evolution.</title>
        <authorList>
            <person name="Badouin H."/>
            <person name="Gouzy J."/>
            <person name="Grassa C.J."/>
            <person name="Murat F."/>
            <person name="Staton S.E."/>
            <person name="Cottret L."/>
            <person name="Lelandais-Briere C."/>
            <person name="Owens G.L."/>
            <person name="Carrere S."/>
            <person name="Mayjonade B."/>
            <person name="Legrand L."/>
            <person name="Gill N."/>
            <person name="Kane N.C."/>
            <person name="Bowers J.E."/>
            <person name="Hubner S."/>
            <person name="Bellec A."/>
            <person name="Berard A."/>
            <person name="Berges H."/>
            <person name="Blanchet N."/>
            <person name="Boniface M.C."/>
            <person name="Brunel D."/>
            <person name="Catrice O."/>
            <person name="Chaidir N."/>
            <person name="Claudel C."/>
            <person name="Donnadieu C."/>
            <person name="Faraut T."/>
            <person name="Fievet G."/>
            <person name="Helmstetter N."/>
            <person name="King M."/>
            <person name="Knapp S.J."/>
            <person name="Lai Z."/>
            <person name="Le Paslier M.C."/>
            <person name="Lippi Y."/>
            <person name="Lorenzon L."/>
            <person name="Mandel J.R."/>
            <person name="Marage G."/>
            <person name="Marchand G."/>
            <person name="Marquand E."/>
            <person name="Bret-Mestries E."/>
            <person name="Morien E."/>
            <person name="Nambeesan S."/>
            <person name="Nguyen T."/>
            <person name="Pegot-Espagnet P."/>
            <person name="Pouilly N."/>
            <person name="Raftis F."/>
            <person name="Sallet E."/>
            <person name="Schiex T."/>
            <person name="Thomas J."/>
            <person name="Vandecasteele C."/>
            <person name="Vares D."/>
            <person name="Vear F."/>
            <person name="Vautrin S."/>
            <person name="Crespi M."/>
            <person name="Mangin B."/>
            <person name="Burke J.M."/>
            <person name="Salse J."/>
            <person name="Munos S."/>
            <person name="Vincourt P."/>
            <person name="Rieseberg L.H."/>
            <person name="Langlade N.B."/>
        </authorList>
    </citation>
    <scope>NUCLEOTIDE SEQUENCE</scope>
    <source>
        <tissue evidence="2">Leaves</tissue>
    </source>
</reference>
<sequence length="86" mass="9976">MVTVYANWWSNTFPLLIFFSNIPFKTTLTYVFHAHSKTNPKIQTDIRSPFFFLKLLVLIAYSCVPSWRICVSSSTHETTEKGGWIV</sequence>
<feature type="transmembrane region" description="Helical" evidence="1">
    <location>
        <begin position="12"/>
        <end position="31"/>
    </location>
</feature>
<keyword evidence="3" id="KW-1185">Reference proteome</keyword>
<dbReference type="EMBL" id="MNCJ02000321">
    <property type="protein sequence ID" value="KAF5802123.1"/>
    <property type="molecule type" value="Genomic_DNA"/>
</dbReference>
<proteinExistence type="predicted"/>
<protein>
    <submittedName>
        <fullName evidence="2">Uncharacterized protein</fullName>
    </submittedName>
</protein>
<comment type="caution">
    <text evidence="2">The sequence shown here is derived from an EMBL/GenBank/DDBJ whole genome shotgun (WGS) entry which is preliminary data.</text>
</comment>
<dbReference type="AlphaFoldDB" id="A0A9K3IS61"/>
<dbReference type="Proteomes" id="UP000215914">
    <property type="component" value="Unassembled WGS sequence"/>
</dbReference>
<evidence type="ECO:0000313" key="2">
    <source>
        <dbReference type="EMBL" id="KAF5802123.1"/>
    </source>
</evidence>
<evidence type="ECO:0000313" key="3">
    <source>
        <dbReference type="Proteomes" id="UP000215914"/>
    </source>
</evidence>
<keyword evidence="1" id="KW-0812">Transmembrane</keyword>
<gene>
    <name evidence="2" type="ORF">HanXRQr2_Chr06g0255931</name>
</gene>
<accession>A0A9K3IS61</accession>
<organism evidence="2 3">
    <name type="scientific">Helianthus annuus</name>
    <name type="common">Common sunflower</name>
    <dbReference type="NCBI Taxonomy" id="4232"/>
    <lineage>
        <taxon>Eukaryota</taxon>
        <taxon>Viridiplantae</taxon>
        <taxon>Streptophyta</taxon>
        <taxon>Embryophyta</taxon>
        <taxon>Tracheophyta</taxon>
        <taxon>Spermatophyta</taxon>
        <taxon>Magnoliopsida</taxon>
        <taxon>eudicotyledons</taxon>
        <taxon>Gunneridae</taxon>
        <taxon>Pentapetalae</taxon>
        <taxon>asterids</taxon>
        <taxon>campanulids</taxon>
        <taxon>Asterales</taxon>
        <taxon>Asteraceae</taxon>
        <taxon>Asteroideae</taxon>
        <taxon>Heliantheae alliance</taxon>
        <taxon>Heliantheae</taxon>
        <taxon>Helianthus</taxon>
    </lineage>
</organism>
<dbReference type="Gramene" id="mRNA:HanXRQr2_Chr06g0255931">
    <property type="protein sequence ID" value="CDS:HanXRQr2_Chr06g0255931.1"/>
    <property type="gene ID" value="HanXRQr2_Chr06g0255931"/>
</dbReference>
<feature type="transmembrane region" description="Helical" evidence="1">
    <location>
        <begin position="51"/>
        <end position="69"/>
    </location>
</feature>
<reference evidence="2" key="2">
    <citation type="submission" date="2020-06" db="EMBL/GenBank/DDBJ databases">
        <title>Helianthus annuus Genome sequencing and assembly Release 2.</title>
        <authorList>
            <person name="Gouzy J."/>
            <person name="Langlade N."/>
            <person name="Munos S."/>
        </authorList>
    </citation>
    <scope>NUCLEOTIDE SEQUENCE</scope>
    <source>
        <tissue evidence="2">Leaves</tissue>
    </source>
</reference>